<evidence type="ECO:0000313" key="2">
    <source>
        <dbReference type="EMBL" id="QHU10616.1"/>
    </source>
</evidence>
<proteinExistence type="predicted"/>
<dbReference type="Gene3D" id="3.40.430.10">
    <property type="entry name" value="Dihydrofolate Reductase, subunit A"/>
    <property type="match status" value="1"/>
</dbReference>
<dbReference type="SUPFAM" id="SSF53597">
    <property type="entry name" value="Dihydrofolate reductase-like"/>
    <property type="match status" value="1"/>
</dbReference>
<dbReference type="GO" id="GO:0004146">
    <property type="term" value="F:dihydrofolate reductase activity"/>
    <property type="evidence" value="ECO:0007669"/>
    <property type="project" value="InterPro"/>
</dbReference>
<dbReference type="GO" id="GO:0046654">
    <property type="term" value="P:tetrahydrofolate biosynthetic process"/>
    <property type="evidence" value="ECO:0007669"/>
    <property type="project" value="InterPro"/>
</dbReference>
<protein>
    <recommendedName>
        <fullName evidence="1">DHFR domain-containing protein</fullName>
    </recommendedName>
</protein>
<evidence type="ECO:0000259" key="1">
    <source>
        <dbReference type="Pfam" id="PF00186"/>
    </source>
</evidence>
<feature type="domain" description="DHFR" evidence="1">
    <location>
        <begin position="3"/>
        <end position="32"/>
    </location>
</feature>
<reference evidence="2" key="1">
    <citation type="journal article" date="2020" name="Nature">
        <title>Giant virus diversity and host interactions through global metagenomics.</title>
        <authorList>
            <person name="Schulz F."/>
            <person name="Roux S."/>
            <person name="Paez-Espino D."/>
            <person name="Jungbluth S."/>
            <person name="Walsh D.A."/>
            <person name="Denef V.J."/>
            <person name="McMahon K.D."/>
            <person name="Konstantinidis K.T."/>
            <person name="Eloe-Fadrosh E.A."/>
            <person name="Kyrpides N.C."/>
            <person name="Woyke T."/>
        </authorList>
    </citation>
    <scope>NUCLEOTIDE SEQUENCE</scope>
    <source>
        <strain evidence="2">GVMAG-S-1101165-83</strain>
    </source>
</reference>
<dbReference type="AlphaFoldDB" id="A0A6C0K0L3"/>
<dbReference type="InterPro" id="IPR001796">
    <property type="entry name" value="DHFR_dom"/>
</dbReference>
<dbReference type="InterPro" id="IPR024072">
    <property type="entry name" value="DHFR-like_dom_sf"/>
</dbReference>
<accession>A0A6C0K0L3</accession>
<sequence>MKVEAIVAYDCNKGISKNGNMPWNIPDDMKFFTPFLI</sequence>
<organism evidence="2">
    <name type="scientific">viral metagenome</name>
    <dbReference type="NCBI Taxonomy" id="1070528"/>
    <lineage>
        <taxon>unclassified sequences</taxon>
        <taxon>metagenomes</taxon>
        <taxon>organismal metagenomes</taxon>
    </lineage>
</organism>
<name>A0A6C0K0L3_9ZZZZ</name>
<dbReference type="EMBL" id="MN740770">
    <property type="protein sequence ID" value="QHU10616.1"/>
    <property type="molecule type" value="Genomic_DNA"/>
</dbReference>
<dbReference type="Pfam" id="PF00186">
    <property type="entry name" value="DHFR_1"/>
    <property type="match status" value="1"/>
</dbReference>